<evidence type="ECO:0000256" key="4">
    <source>
        <dbReference type="ARBA" id="ARBA00022692"/>
    </source>
</evidence>
<keyword evidence="3" id="KW-0716">Sensory transduction</keyword>
<feature type="transmembrane region" description="Helical" evidence="10">
    <location>
        <begin position="105"/>
        <end position="127"/>
    </location>
</feature>
<evidence type="ECO:0000313" key="12">
    <source>
        <dbReference type="Proteomes" id="UP001148838"/>
    </source>
</evidence>
<comment type="subcellular location">
    <subcellularLocation>
        <location evidence="1">Cell membrane</location>
        <topology evidence="1">Multi-pass membrane protein</topology>
    </subcellularLocation>
</comment>
<keyword evidence="2" id="KW-1003">Cell membrane</keyword>
<evidence type="ECO:0000256" key="8">
    <source>
        <dbReference type="ARBA" id="ARBA00023170"/>
    </source>
</evidence>
<dbReference type="Proteomes" id="UP001148838">
    <property type="component" value="Unassembled WGS sequence"/>
</dbReference>
<evidence type="ECO:0000256" key="6">
    <source>
        <dbReference type="ARBA" id="ARBA00022989"/>
    </source>
</evidence>
<evidence type="ECO:0000256" key="7">
    <source>
        <dbReference type="ARBA" id="ARBA00023136"/>
    </source>
</evidence>
<protein>
    <recommendedName>
        <fullName evidence="13">Odorant receptor</fullName>
    </recommendedName>
</protein>
<dbReference type="InterPro" id="IPR004117">
    <property type="entry name" value="7tm6_olfct_rcpt"/>
</dbReference>
<dbReference type="PANTHER" id="PTHR21137:SF35">
    <property type="entry name" value="ODORANT RECEPTOR 19A-RELATED"/>
    <property type="match status" value="1"/>
</dbReference>
<keyword evidence="9" id="KW-0807">Transducer</keyword>
<evidence type="ECO:0000256" key="9">
    <source>
        <dbReference type="ARBA" id="ARBA00023224"/>
    </source>
</evidence>
<feature type="transmembrane region" description="Helical" evidence="10">
    <location>
        <begin position="67"/>
        <end position="85"/>
    </location>
</feature>
<keyword evidence="5" id="KW-0552">Olfaction</keyword>
<evidence type="ECO:0000256" key="1">
    <source>
        <dbReference type="ARBA" id="ARBA00004651"/>
    </source>
</evidence>
<evidence type="ECO:0000256" key="5">
    <source>
        <dbReference type="ARBA" id="ARBA00022725"/>
    </source>
</evidence>
<keyword evidence="12" id="KW-1185">Reference proteome</keyword>
<sequence>MGEAERAHRTGFSSVQGLTREFRKDDYDKVLKMTEMFVWEDMPEKDPKTGTLTTAGWIPRVQKIMKIIVIYVMTVHSIQSCIRIVNNHELMFVSWYPFDMTRSPTFEIVYITQIFGLILGCSTCFAFPAMYITSICIACSQLEKLECKLLRIRQKHRASNEEADSIFEADFEIQKELNECIRHHQKIIRYLNALETAMNIPVGGILLVQLITLCTIAFSVIVNWGDLLDLIQAATLYIVMLLTVFTFCGMGTVITDKYESVREAAWSSDWVGAPVSYQRCILFIIAKSNQEFQLTAWKFVPLSNTTMMSVLFDKGEWNHGRNVNYHDAVLRTQEQ</sequence>
<keyword evidence="8" id="KW-0675">Receptor</keyword>
<evidence type="ECO:0000256" key="2">
    <source>
        <dbReference type="ARBA" id="ARBA00022475"/>
    </source>
</evidence>
<dbReference type="Pfam" id="PF02949">
    <property type="entry name" value="7tm_6"/>
    <property type="match status" value="1"/>
</dbReference>
<evidence type="ECO:0008006" key="13">
    <source>
        <dbReference type="Google" id="ProtNLM"/>
    </source>
</evidence>
<proteinExistence type="predicted"/>
<dbReference type="PANTHER" id="PTHR21137">
    <property type="entry name" value="ODORANT RECEPTOR"/>
    <property type="match status" value="1"/>
</dbReference>
<comment type="caution">
    <text evidence="11">The sequence shown here is derived from an EMBL/GenBank/DDBJ whole genome shotgun (WGS) entry which is preliminary data.</text>
</comment>
<evidence type="ECO:0000256" key="10">
    <source>
        <dbReference type="SAM" id="Phobius"/>
    </source>
</evidence>
<evidence type="ECO:0000256" key="3">
    <source>
        <dbReference type="ARBA" id="ARBA00022606"/>
    </source>
</evidence>
<name>A0ABQ8SSK2_PERAM</name>
<accession>A0ABQ8SSK2</accession>
<feature type="transmembrane region" description="Helical" evidence="10">
    <location>
        <begin position="196"/>
        <end position="222"/>
    </location>
</feature>
<keyword evidence="7 10" id="KW-0472">Membrane</keyword>
<feature type="transmembrane region" description="Helical" evidence="10">
    <location>
        <begin position="234"/>
        <end position="254"/>
    </location>
</feature>
<dbReference type="EMBL" id="JAJSOF020000021">
    <property type="protein sequence ID" value="KAJ4437169.1"/>
    <property type="molecule type" value="Genomic_DNA"/>
</dbReference>
<organism evidence="11 12">
    <name type="scientific">Periplaneta americana</name>
    <name type="common">American cockroach</name>
    <name type="synonym">Blatta americana</name>
    <dbReference type="NCBI Taxonomy" id="6978"/>
    <lineage>
        <taxon>Eukaryota</taxon>
        <taxon>Metazoa</taxon>
        <taxon>Ecdysozoa</taxon>
        <taxon>Arthropoda</taxon>
        <taxon>Hexapoda</taxon>
        <taxon>Insecta</taxon>
        <taxon>Pterygota</taxon>
        <taxon>Neoptera</taxon>
        <taxon>Polyneoptera</taxon>
        <taxon>Dictyoptera</taxon>
        <taxon>Blattodea</taxon>
        <taxon>Blattoidea</taxon>
        <taxon>Blattidae</taxon>
        <taxon>Blattinae</taxon>
        <taxon>Periplaneta</taxon>
    </lineage>
</organism>
<gene>
    <name evidence="11" type="ORF">ANN_17304</name>
</gene>
<keyword evidence="6 10" id="KW-1133">Transmembrane helix</keyword>
<reference evidence="11 12" key="1">
    <citation type="journal article" date="2022" name="Allergy">
        <title>Genome assembly and annotation of Periplaneta americana reveal a comprehensive cockroach allergen profile.</title>
        <authorList>
            <person name="Wang L."/>
            <person name="Xiong Q."/>
            <person name="Saelim N."/>
            <person name="Wang L."/>
            <person name="Nong W."/>
            <person name="Wan A.T."/>
            <person name="Shi M."/>
            <person name="Liu X."/>
            <person name="Cao Q."/>
            <person name="Hui J.H.L."/>
            <person name="Sookrung N."/>
            <person name="Leung T.F."/>
            <person name="Tungtrongchitr A."/>
            <person name="Tsui S.K.W."/>
        </authorList>
    </citation>
    <scope>NUCLEOTIDE SEQUENCE [LARGE SCALE GENOMIC DNA]</scope>
    <source>
        <strain evidence="11">PWHHKU_190912</strain>
    </source>
</reference>
<evidence type="ECO:0000313" key="11">
    <source>
        <dbReference type="EMBL" id="KAJ4437169.1"/>
    </source>
</evidence>
<keyword evidence="4 10" id="KW-0812">Transmembrane</keyword>